<accession>A0AA35STC4</accession>
<protein>
    <submittedName>
        <fullName evidence="2">Uncharacterized protein</fullName>
    </submittedName>
</protein>
<evidence type="ECO:0000256" key="1">
    <source>
        <dbReference type="SAM" id="MobiDB-lite"/>
    </source>
</evidence>
<dbReference type="EMBL" id="CASHTH010002766">
    <property type="protein sequence ID" value="CAI8034998.1"/>
    <property type="molecule type" value="Genomic_DNA"/>
</dbReference>
<gene>
    <name evidence="2" type="ORF">GBAR_LOCUS19643</name>
</gene>
<feature type="region of interest" description="Disordered" evidence="1">
    <location>
        <begin position="16"/>
        <end position="35"/>
    </location>
</feature>
<keyword evidence="3" id="KW-1185">Reference proteome</keyword>
<proteinExistence type="predicted"/>
<sequence length="67" mass="6461">MAGRLPALLRMAQRGDAAANPGGHRHPLFRALHPGLPGRAGLGGGGPAGGAQAVGGAGLLLARPQPA</sequence>
<evidence type="ECO:0000313" key="3">
    <source>
        <dbReference type="Proteomes" id="UP001174909"/>
    </source>
</evidence>
<reference evidence="2" key="1">
    <citation type="submission" date="2023-03" db="EMBL/GenBank/DDBJ databases">
        <authorList>
            <person name="Steffen K."/>
            <person name="Cardenas P."/>
        </authorList>
    </citation>
    <scope>NUCLEOTIDE SEQUENCE</scope>
</reference>
<evidence type="ECO:0000313" key="2">
    <source>
        <dbReference type="EMBL" id="CAI8034998.1"/>
    </source>
</evidence>
<dbReference type="AlphaFoldDB" id="A0AA35STC4"/>
<name>A0AA35STC4_GEOBA</name>
<organism evidence="2 3">
    <name type="scientific">Geodia barretti</name>
    <name type="common">Barrett's horny sponge</name>
    <dbReference type="NCBI Taxonomy" id="519541"/>
    <lineage>
        <taxon>Eukaryota</taxon>
        <taxon>Metazoa</taxon>
        <taxon>Porifera</taxon>
        <taxon>Demospongiae</taxon>
        <taxon>Heteroscleromorpha</taxon>
        <taxon>Tetractinellida</taxon>
        <taxon>Astrophorina</taxon>
        <taxon>Geodiidae</taxon>
        <taxon>Geodia</taxon>
    </lineage>
</organism>
<comment type="caution">
    <text evidence="2">The sequence shown here is derived from an EMBL/GenBank/DDBJ whole genome shotgun (WGS) entry which is preliminary data.</text>
</comment>
<dbReference type="Proteomes" id="UP001174909">
    <property type="component" value="Unassembled WGS sequence"/>
</dbReference>